<evidence type="ECO:0000313" key="2">
    <source>
        <dbReference type="EMBL" id="CAB4864542.1"/>
    </source>
</evidence>
<accession>A0A6J7D0G0</accession>
<proteinExistence type="predicted"/>
<feature type="region of interest" description="Disordered" evidence="1">
    <location>
        <begin position="31"/>
        <end position="69"/>
    </location>
</feature>
<gene>
    <name evidence="2" type="ORF">UFOPK3423_00419</name>
</gene>
<reference evidence="2" key="1">
    <citation type="submission" date="2020-05" db="EMBL/GenBank/DDBJ databases">
        <authorList>
            <person name="Chiriac C."/>
            <person name="Salcher M."/>
            <person name="Ghai R."/>
            <person name="Kavagutti S V."/>
        </authorList>
    </citation>
    <scope>NUCLEOTIDE SEQUENCE</scope>
</reference>
<sequence length="69" mass="7217">MAAQPQQAHLPVGDAQFEMLNALAPRENRLLLSGGRGSDREDIPTAIAQDHARVERAGGGANDLGEPGT</sequence>
<dbReference type="AlphaFoldDB" id="A0A6J7D0G0"/>
<feature type="compositionally biased region" description="Gly residues" evidence="1">
    <location>
        <begin position="57"/>
        <end position="69"/>
    </location>
</feature>
<protein>
    <submittedName>
        <fullName evidence="2">Unannotated protein</fullName>
    </submittedName>
</protein>
<evidence type="ECO:0000256" key="1">
    <source>
        <dbReference type="SAM" id="MobiDB-lite"/>
    </source>
</evidence>
<name>A0A6J7D0G0_9ZZZZ</name>
<dbReference type="EMBL" id="CAFBLQ010000030">
    <property type="protein sequence ID" value="CAB4864542.1"/>
    <property type="molecule type" value="Genomic_DNA"/>
</dbReference>
<organism evidence="2">
    <name type="scientific">freshwater metagenome</name>
    <dbReference type="NCBI Taxonomy" id="449393"/>
    <lineage>
        <taxon>unclassified sequences</taxon>
        <taxon>metagenomes</taxon>
        <taxon>ecological metagenomes</taxon>
    </lineage>
</organism>